<protein>
    <submittedName>
        <fullName evidence="2">Uncharacterized protein</fullName>
    </submittedName>
</protein>
<name>A0ABU4C5P3_RHOGO</name>
<dbReference type="Proteomes" id="UP001185927">
    <property type="component" value="Unassembled WGS sequence"/>
</dbReference>
<reference evidence="2 3" key="1">
    <citation type="submission" date="2023-10" db="EMBL/GenBank/DDBJ databases">
        <title>Development of a sustainable strategy for remediation of hydrocarbon-contaminated territories based on the waste exchange concept.</title>
        <authorList>
            <person name="Krivoruchko A."/>
        </authorList>
    </citation>
    <scope>NUCLEOTIDE SEQUENCE [LARGE SCALE GENOMIC DNA]</scope>
    <source>
        <strain evidence="2 3">IEGM 1203</strain>
    </source>
</reference>
<evidence type="ECO:0000313" key="2">
    <source>
        <dbReference type="EMBL" id="MDV6271829.1"/>
    </source>
</evidence>
<keyword evidence="3" id="KW-1185">Reference proteome</keyword>
<feature type="coiled-coil region" evidence="1">
    <location>
        <begin position="2"/>
        <end position="29"/>
    </location>
</feature>
<dbReference type="EMBL" id="JAWLKB010000099">
    <property type="protein sequence ID" value="MDV6271829.1"/>
    <property type="molecule type" value="Genomic_DNA"/>
</dbReference>
<comment type="caution">
    <text evidence="2">The sequence shown here is derived from an EMBL/GenBank/DDBJ whole genome shotgun (WGS) entry which is preliminary data.</text>
</comment>
<sequence>MAREIQELAASLQRALESQQNILAQGQAQSSIRREGVLPADSPRFSPYLDNDLLNNSYAIINTSMALLDSPFDEIEDQQTLQLAQDGFIQASHALEAATRNAAPSEDLAFHRLMAGAASHLGGFAARAFSLVDASIQSGRMTPMEATLADLILRNPRQIEERTRQLKTSASFTDVALLQALQGNPADTDALSADPTQPVGGKIENAVSEVGPIVALLSEHYMSAVSSALFAIAHGQGPLLQAAITDLESGEQAASEINAPGPWWVYRLTRRLIGDLRETSIRKNIPITRPPAASADTKADQRDWKLNRTGESGDLLI</sequence>
<gene>
    <name evidence="2" type="ORF">R3Q16_35175</name>
</gene>
<proteinExistence type="predicted"/>
<accession>A0ABU4C5P3</accession>
<organism evidence="2 3">
    <name type="scientific">Rhodococcus globerulus</name>
    <dbReference type="NCBI Taxonomy" id="33008"/>
    <lineage>
        <taxon>Bacteria</taxon>
        <taxon>Bacillati</taxon>
        <taxon>Actinomycetota</taxon>
        <taxon>Actinomycetes</taxon>
        <taxon>Mycobacteriales</taxon>
        <taxon>Nocardiaceae</taxon>
        <taxon>Rhodococcus</taxon>
    </lineage>
</organism>
<keyword evidence="1" id="KW-0175">Coiled coil</keyword>
<evidence type="ECO:0000313" key="3">
    <source>
        <dbReference type="Proteomes" id="UP001185927"/>
    </source>
</evidence>
<dbReference type="RefSeq" id="WP_317546543.1">
    <property type="nucleotide sequence ID" value="NZ_JAWLKB010000099.1"/>
</dbReference>
<evidence type="ECO:0000256" key="1">
    <source>
        <dbReference type="SAM" id="Coils"/>
    </source>
</evidence>